<accession>A0A1I6H8Q9</accession>
<protein>
    <submittedName>
        <fullName evidence="1">Uncharacterized protein</fullName>
    </submittedName>
</protein>
<dbReference type="AlphaFoldDB" id="A0A1I6H8Q9"/>
<keyword evidence="2" id="KW-1185">Reference proteome</keyword>
<gene>
    <name evidence="1" type="ORF">SAMN04488002_2672</name>
</gene>
<evidence type="ECO:0000313" key="2">
    <source>
        <dbReference type="Proteomes" id="UP000199658"/>
    </source>
</evidence>
<dbReference type="Proteomes" id="UP000199658">
    <property type="component" value="Unassembled WGS sequence"/>
</dbReference>
<dbReference type="EMBL" id="FOYO01000001">
    <property type="protein sequence ID" value="SFR50758.1"/>
    <property type="molecule type" value="Genomic_DNA"/>
</dbReference>
<evidence type="ECO:0000313" key="1">
    <source>
        <dbReference type="EMBL" id="SFR50758.1"/>
    </source>
</evidence>
<dbReference type="RefSeq" id="WP_090217630.1">
    <property type="nucleotide sequence ID" value="NZ_FOYO01000001.1"/>
</dbReference>
<name>A0A1I6H8Q9_9RHOB</name>
<reference evidence="2" key="1">
    <citation type="submission" date="2016-10" db="EMBL/GenBank/DDBJ databases">
        <authorList>
            <person name="Varghese N."/>
            <person name="Submissions S."/>
        </authorList>
    </citation>
    <scope>NUCLEOTIDE SEQUENCE [LARGE SCALE GENOMIC DNA]</scope>
    <source>
        <strain evidence="2">DSM 26921</strain>
    </source>
</reference>
<dbReference type="STRING" id="670154.SAMN04488002_2672"/>
<organism evidence="1 2">
    <name type="scientific">Litoreibacter janthinus</name>
    <dbReference type="NCBI Taxonomy" id="670154"/>
    <lineage>
        <taxon>Bacteria</taxon>
        <taxon>Pseudomonadati</taxon>
        <taxon>Pseudomonadota</taxon>
        <taxon>Alphaproteobacteria</taxon>
        <taxon>Rhodobacterales</taxon>
        <taxon>Roseobacteraceae</taxon>
        <taxon>Litoreibacter</taxon>
    </lineage>
</organism>
<dbReference type="OrthoDB" id="9796131at2"/>
<proteinExistence type="predicted"/>
<sequence length="402" mass="44568">MADLAPAKLIFDGTCPDCGSREQVLPLPIPGVEDDFDWKVRDYDSFRLFMMQELASRYPDRRRWTPADMEVVLVELLSAALDRASHALDRVQAERFLDTARQPGSVRRLLAMIGWQPDDADLAEAHRLYRPVGTNPTDAQALEQYWLRVPSAMDRARHEGPSQIAAQHRMVTLEDHSAILQSHPLVALAQTRLVWSGAWNSILIATLLEDDLPMDAPLHDGPTSAPRPNRLRADLWDQITGFHSNRNLALPPLGPKLTGRAILRVLVDAYRMIGSEVFLEPARAAPINVTLSVRAKPGFFRSELRQAVAAVFTSDQGGFFEPGRFDFGQAIYASDIIESAMQIEGVAVACLNRFRRVGRAFEDRGAEGFIAVDPDSYVLCAGDTRAPERGAFRVTVQGGETG</sequence>